<keyword evidence="4 5" id="KW-0274">FAD</keyword>
<proteinExistence type="inferred from homology"/>
<dbReference type="GO" id="GO:0016020">
    <property type="term" value="C:membrane"/>
    <property type="evidence" value="ECO:0007669"/>
    <property type="project" value="TreeGrafter"/>
</dbReference>
<dbReference type="AlphaFoldDB" id="A0AB36JVR0"/>
<dbReference type="InterPro" id="IPR007867">
    <property type="entry name" value="GMC_OxRtase_C"/>
</dbReference>
<evidence type="ECO:0000256" key="1">
    <source>
        <dbReference type="ARBA" id="ARBA00001974"/>
    </source>
</evidence>
<dbReference type="PANTHER" id="PTHR11552:SF147">
    <property type="entry name" value="CHOLINE DEHYDROGENASE, MITOCHONDRIAL"/>
    <property type="match status" value="1"/>
</dbReference>
<dbReference type="Gene3D" id="3.50.50.60">
    <property type="entry name" value="FAD/NAD(P)-binding domain"/>
    <property type="match status" value="1"/>
</dbReference>
<dbReference type="Proteomes" id="UP000189021">
    <property type="component" value="Unassembled WGS sequence"/>
</dbReference>
<comment type="caution">
    <text evidence="9">The sequence shown here is derived from an EMBL/GenBank/DDBJ whole genome shotgun (WGS) entry which is preliminary data.</text>
</comment>
<evidence type="ECO:0000256" key="4">
    <source>
        <dbReference type="ARBA" id="ARBA00022827"/>
    </source>
</evidence>
<dbReference type="SUPFAM" id="SSF54373">
    <property type="entry name" value="FAD-linked reductases, C-terminal domain"/>
    <property type="match status" value="1"/>
</dbReference>
<feature type="binding site" evidence="5">
    <location>
        <begin position="94"/>
        <end position="97"/>
    </location>
    <ligand>
        <name>FAD</name>
        <dbReference type="ChEBI" id="CHEBI:57692"/>
    </ligand>
</feature>
<dbReference type="Pfam" id="PF05199">
    <property type="entry name" value="GMC_oxred_C"/>
    <property type="match status" value="1"/>
</dbReference>
<dbReference type="PROSITE" id="PS00623">
    <property type="entry name" value="GMC_OXRED_1"/>
    <property type="match status" value="1"/>
</dbReference>
<evidence type="ECO:0000256" key="6">
    <source>
        <dbReference type="RuleBase" id="RU003968"/>
    </source>
</evidence>
<name>A0AB36JVR0_9GAMM</name>
<dbReference type="InterPro" id="IPR012132">
    <property type="entry name" value="GMC_OxRdtase"/>
</dbReference>
<evidence type="ECO:0000259" key="7">
    <source>
        <dbReference type="PROSITE" id="PS00623"/>
    </source>
</evidence>
<protein>
    <submittedName>
        <fullName evidence="9">Choline dehydrogenase</fullName>
    </submittedName>
</protein>
<dbReference type="PIRSF" id="PIRSF000137">
    <property type="entry name" value="Alcohol_oxidase"/>
    <property type="match status" value="1"/>
</dbReference>
<evidence type="ECO:0000256" key="5">
    <source>
        <dbReference type="PIRSR" id="PIRSR000137-2"/>
    </source>
</evidence>
<feature type="domain" description="Glucose-methanol-choline oxidoreductase N-terminal" evidence="7">
    <location>
        <begin position="84"/>
        <end position="107"/>
    </location>
</feature>
<evidence type="ECO:0000313" key="12">
    <source>
        <dbReference type="Proteomes" id="UP000189021"/>
    </source>
</evidence>
<feature type="domain" description="Glucose-methanol-choline oxidoreductase N-terminal" evidence="8">
    <location>
        <begin position="256"/>
        <end position="270"/>
    </location>
</feature>
<keyword evidence="3 6" id="KW-0285">Flavoprotein</keyword>
<dbReference type="InterPro" id="IPR036188">
    <property type="entry name" value="FAD/NAD-bd_sf"/>
</dbReference>
<dbReference type="GO" id="GO:0008812">
    <property type="term" value="F:choline dehydrogenase activity"/>
    <property type="evidence" value="ECO:0007669"/>
    <property type="project" value="TreeGrafter"/>
</dbReference>
<evidence type="ECO:0000313" key="10">
    <source>
        <dbReference type="EMBL" id="OOE42013.1"/>
    </source>
</evidence>
<dbReference type="RefSeq" id="WP_077459465.1">
    <property type="nucleotide sequence ID" value="NZ_CP040021.1"/>
</dbReference>
<accession>A0AB36JVR0</accession>
<dbReference type="NCBIfam" id="NF002550">
    <property type="entry name" value="PRK02106.1"/>
    <property type="match status" value="1"/>
</dbReference>
<dbReference type="PROSITE" id="PS51257">
    <property type="entry name" value="PROKAR_LIPOPROTEIN"/>
    <property type="match status" value="1"/>
</dbReference>
<comment type="similarity">
    <text evidence="2 6">Belongs to the GMC oxidoreductase family.</text>
</comment>
<evidence type="ECO:0000256" key="2">
    <source>
        <dbReference type="ARBA" id="ARBA00010790"/>
    </source>
</evidence>
<dbReference type="EMBL" id="MUEK01000015">
    <property type="protein sequence ID" value="OOE38664.1"/>
    <property type="molecule type" value="Genomic_DNA"/>
</dbReference>
<dbReference type="Pfam" id="PF00732">
    <property type="entry name" value="GMC_oxred_N"/>
    <property type="match status" value="1"/>
</dbReference>
<evidence type="ECO:0000313" key="9">
    <source>
        <dbReference type="EMBL" id="OOE38664.1"/>
    </source>
</evidence>
<dbReference type="Proteomes" id="UP000188726">
    <property type="component" value="Unassembled WGS sequence"/>
</dbReference>
<comment type="cofactor">
    <cofactor evidence="1 5">
        <name>FAD</name>
        <dbReference type="ChEBI" id="CHEBI:57692"/>
    </cofactor>
</comment>
<evidence type="ECO:0000313" key="11">
    <source>
        <dbReference type="Proteomes" id="UP000188726"/>
    </source>
</evidence>
<dbReference type="PROSITE" id="PS00624">
    <property type="entry name" value="GMC_OXRED_2"/>
    <property type="match status" value="1"/>
</dbReference>
<dbReference type="InterPro" id="IPR000172">
    <property type="entry name" value="GMC_OxRdtase_N"/>
</dbReference>
<dbReference type="SUPFAM" id="SSF51905">
    <property type="entry name" value="FAD/NAD(P)-binding domain"/>
    <property type="match status" value="1"/>
</dbReference>
<sequence length="554" mass="61341">MRNEFEYDYIIVGAGSAGCVLADRLTEDGKNKVLLLEAGPRDKSWKIDMPAAMGAAIDSDRFNWHYWSGPEPWLNQRSVATPRGKALGGSSSINGMVYIRGHALDYDTWSASGCDGWSYREVLPYFMRAECHELGADHYHGDRGPLKVSAGQPHDPLSQAFLAAGEQAGYVLSDDVNGYCQEGFGRVDKTTWQGRRWSTARGYLRRASQRNNLTVITGALAERVLVSKGRAVGIRYQRSGESHEIMAKREVLLCGGAINTPQLLMLSGIGPKEELARWSIPVQCSLEGVGRRLSDHPDTVIAYRCPKPVSNAPWTRFPLKAWTGLRWFAQKTGLAASNQFEAGAFIRSRKGVQYPDIQLTFMSLAVKPGTVDTLKEHAFQIHIDLMRPTSLGRVRLNSKDPADAPEIVFNYLSTERDRADMRSAVRLVRELVSQPAFDVFRGKEISPGVEYQSDDELDNWARQTTETGYHAAGTCKMGGAEDHEAVVDPNLRVYGVEGLRVIDASIMPVIVSGNTNAPTIMIAEKAADLILGRPPLPLSDAPTWVHPEWQNKQR</sequence>
<reference evidence="11 12" key="1">
    <citation type="journal article" date="2017" name="Genome Announc.">
        <title>Draft Genome Sequences of Salinivibrio proteolyticus, Salinivibrio sharmensis, Salinivibrio siamensis, Salinivibrio costicola subsp. alcaliphilus, Salinivibrio costicola subsp. vallismortis, and 29 New Isolates Belonging to the Genus Salinivibrio.</title>
        <authorList>
            <person name="Lopez-Hermoso C."/>
            <person name="de la Haba R.R."/>
            <person name="Sanchez-Porro C."/>
            <person name="Bayliss S.C."/>
            <person name="Feil E.J."/>
            <person name="Ventosa A."/>
        </authorList>
    </citation>
    <scope>NUCLEOTIDE SEQUENCE [LARGE SCALE GENOMIC DNA]</scope>
    <source>
        <strain evidence="9 12">AL184</strain>
        <strain evidence="10 11">IC202</strain>
    </source>
</reference>
<dbReference type="PANTHER" id="PTHR11552">
    <property type="entry name" value="GLUCOSE-METHANOL-CHOLINE GMC OXIDOREDUCTASE"/>
    <property type="match status" value="1"/>
</dbReference>
<dbReference type="GO" id="GO:0019285">
    <property type="term" value="P:glycine betaine biosynthetic process from choline"/>
    <property type="evidence" value="ECO:0007669"/>
    <property type="project" value="TreeGrafter"/>
</dbReference>
<dbReference type="EMBL" id="MUEO01000052">
    <property type="protein sequence ID" value="OOE42013.1"/>
    <property type="molecule type" value="Genomic_DNA"/>
</dbReference>
<gene>
    <name evidence="9" type="ORF">BZG00_13395</name>
    <name evidence="10" type="ORF">BZG09_14910</name>
</gene>
<keyword evidence="12" id="KW-1185">Reference proteome</keyword>
<evidence type="ECO:0000259" key="8">
    <source>
        <dbReference type="PROSITE" id="PS00624"/>
    </source>
</evidence>
<evidence type="ECO:0000256" key="3">
    <source>
        <dbReference type="ARBA" id="ARBA00022630"/>
    </source>
</evidence>
<dbReference type="Gene3D" id="3.30.560.10">
    <property type="entry name" value="Glucose Oxidase, domain 3"/>
    <property type="match status" value="1"/>
</dbReference>
<organism evidence="9 12">
    <name type="scientific">Salinivibrio kushneri</name>
    <dbReference type="NCBI Taxonomy" id="1908198"/>
    <lineage>
        <taxon>Bacteria</taxon>
        <taxon>Pseudomonadati</taxon>
        <taxon>Pseudomonadota</taxon>
        <taxon>Gammaproteobacteria</taxon>
        <taxon>Vibrionales</taxon>
        <taxon>Vibrionaceae</taxon>
        <taxon>Salinivibrio</taxon>
    </lineage>
</organism>
<dbReference type="GO" id="GO:0050660">
    <property type="term" value="F:flavin adenine dinucleotide binding"/>
    <property type="evidence" value="ECO:0007669"/>
    <property type="project" value="InterPro"/>
</dbReference>